<evidence type="ECO:0000313" key="8">
    <source>
        <dbReference type="EMBL" id="MFC6084601.1"/>
    </source>
</evidence>
<dbReference type="InterPro" id="IPR003961">
    <property type="entry name" value="FN3_dom"/>
</dbReference>
<proteinExistence type="predicted"/>
<dbReference type="EMBL" id="JBHSRF010000045">
    <property type="protein sequence ID" value="MFC6084601.1"/>
    <property type="molecule type" value="Genomic_DNA"/>
</dbReference>
<accession>A0ABW1NMU1</accession>
<reference evidence="9" key="1">
    <citation type="journal article" date="2019" name="Int. J. Syst. Evol. Microbiol.">
        <title>The Global Catalogue of Microorganisms (GCM) 10K type strain sequencing project: providing services to taxonomists for standard genome sequencing and annotation.</title>
        <authorList>
            <consortium name="The Broad Institute Genomics Platform"/>
            <consortium name="The Broad Institute Genome Sequencing Center for Infectious Disease"/>
            <person name="Wu L."/>
            <person name="Ma J."/>
        </authorList>
    </citation>
    <scope>NUCLEOTIDE SEQUENCE [LARGE SCALE GENOMIC DNA]</scope>
    <source>
        <strain evidence="9">JCM 30346</strain>
    </source>
</reference>
<comment type="caution">
    <text evidence="8">The sequence shown here is derived from an EMBL/GenBank/DDBJ whole genome shotgun (WGS) entry which is preliminary data.</text>
</comment>
<dbReference type="SUPFAM" id="SSF49265">
    <property type="entry name" value="Fibronectin type III"/>
    <property type="match status" value="1"/>
</dbReference>
<dbReference type="SMART" id="SM00637">
    <property type="entry name" value="CBD_II"/>
    <property type="match status" value="1"/>
</dbReference>
<dbReference type="PROSITE" id="PS51173">
    <property type="entry name" value="CBM2"/>
    <property type="match status" value="1"/>
</dbReference>
<dbReference type="Gene3D" id="2.60.40.10">
    <property type="entry name" value="Immunoglobulins"/>
    <property type="match status" value="1"/>
</dbReference>
<name>A0ABW1NMU1_9ACTN</name>
<dbReference type="CDD" id="cd00063">
    <property type="entry name" value="FN3"/>
    <property type="match status" value="1"/>
</dbReference>
<dbReference type="SUPFAM" id="SSF49384">
    <property type="entry name" value="Carbohydrate-binding domain"/>
    <property type="match status" value="1"/>
</dbReference>
<dbReference type="InterPro" id="IPR008965">
    <property type="entry name" value="CBM2/CBM3_carb-bd_dom_sf"/>
</dbReference>
<evidence type="ECO:0000256" key="1">
    <source>
        <dbReference type="ARBA" id="ARBA00023277"/>
    </source>
</evidence>
<keyword evidence="1" id="KW-0119">Carbohydrate metabolism</keyword>
<sequence>MRFTRHRAVTSTVALLAAFLGGLLGSAPAQAAIPERPAHVAANDVQPPAKVTGIWECVADFTGAVPMCWTPGTDNVGVAAYDIYMQQGSVFNRIGTVTVPTVDPRRPYFAATGLVPNQFYTFYIVARDLAGNVGPRSDLYTARAQQGLPAPTPTRTPTGDPVPPTPTPTPTASPTPTGDPVPYPCEVTHSDAEWGTGFSTTLRIKNITTNRSFGPWQLRFHFPGNQRITQIWNTTMTQSGQWVTVNGPSWSVIGPGQTFQLGFNGSYSGVNNPPTDFTLNGAPCRAIYL</sequence>
<dbReference type="InterPro" id="IPR001919">
    <property type="entry name" value="CBD2"/>
</dbReference>
<dbReference type="InterPro" id="IPR013783">
    <property type="entry name" value="Ig-like_fold"/>
</dbReference>
<keyword evidence="9" id="KW-1185">Reference proteome</keyword>
<keyword evidence="5" id="KW-0732">Signal</keyword>
<organism evidence="8 9">
    <name type="scientific">Sphaerisporangium aureirubrum</name>
    <dbReference type="NCBI Taxonomy" id="1544736"/>
    <lineage>
        <taxon>Bacteria</taxon>
        <taxon>Bacillati</taxon>
        <taxon>Actinomycetota</taxon>
        <taxon>Actinomycetes</taxon>
        <taxon>Streptosporangiales</taxon>
        <taxon>Streptosporangiaceae</taxon>
        <taxon>Sphaerisporangium</taxon>
    </lineage>
</organism>
<keyword evidence="2" id="KW-0326">Glycosidase</keyword>
<dbReference type="Proteomes" id="UP001596137">
    <property type="component" value="Unassembled WGS sequence"/>
</dbReference>
<feature type="domain" description="Fibronectin type-III" evidence="6">
    <location>
        <begin position="47"/>
        <end position="147"/>
    </location>
</feature>
<dbReference type="InterPro" id="IPR036116">
    <property type="entry name" value="FN3_sf"/>
</dbReference>
<dbReference type="InterPro" id="IPR012291">
    <property type="entry name" value="CBM2_carb-bd_dom_sf"/>
</dbReference>
<evidence type="ECO:0000313" key="9">
    <source>
        <dbReference type="Proteomes" id="UP001596137"/>
    </source>
</evidence>
<feature type="domain" description="CBM2" evidence="7">
    <location>
        <begin position="178"/>
        <end position="287"/>
    </location>
</feature>
<evidence type="ECO:0000259" key="6">
    <source>
        <dbReference type="PROSITE" id="PS50853"/>
    </source>
</evidence>
<gene>
    <name evidence="8" type="ORF">ACFP1K_25810</name>
</gene>
<evidence type="ECO:0000259" key="7">
    <source>
        <dbReference type="PROSITE" id="PS51173"/>
    </source>
</evidence>
<evidence type="ECO:0000256" key="3">
    <source>
        <dbReference type="ARBA" id="ARBA00023326"/>
    </source>
</evidence>
<feature type="chain" id="PRO_5047265171" evidence="5">
    <location>
        <begin position="32"/>
        <end position="289"/>
    </location>
</feature>
<keyword evidence="3" id="KW-0624">Polysaccharide degradation</keyword>
<dbReference type="Gene3D" id="2.60.40.290">
    <property type="match status" value="1"/>
</dbReference>
<feature type="signal peptide" evidence="5">
    <location>
        <begin position="1"/>
        <end position="31"/>
    </location>
</feature>
<feature type="compositionally biased region" description="Pro residues" evidence="4">
    <location>
        <begin position="150"/>
        <end position="181"/>
    </location>
</feature>
<keyword evidence="2" id="KW-0378">Hydrolase</keyword>
<evidence type="ECO:0000256" key="5">
    <source>
        <dbReference type="SAM" id="SignalP"/>
    </source>
</evidence>
<protein>
    <submittedName>
        <fullName evidence="8">Cellulose binding domain-containing protein</fullName>
    </submittedName>
</protein>
<dbReference type="Pfam" id="PF00553">
    <property type="entry name" value="CBM_2"/>
    <property type="match status" value="1"/>
</dbReference>
<dbReference type="PROSITE" id="PS50853">
    <property type="entry name" value="FN3"/>
    <property type="match status" value="1"/>
</dbReference>
<dbReference type="RefSeq" id="WP_380757833.1">
    <property type="nucleotide sequence ID" value="NZ_JBHSRF010000045.1"/>
</dbReference>
<feature type="region of interest" description="Disordered" evidence="4">
    <location>
        <begin position="146"/>
        <end position="181"/>
    </location>
</feature>
<evidence type="ECO:0000256" key="2">
    <source>
        <dbReference type="ARBA" id="ARBA00023295"/>
    </source>
</evidence>
<evidence type="ECO:0000256" key="4">
    <source>
        <dbReference type="SAM" id="MobiDB-lite"/>
    </source>
</evidence>